<dbReference type="InterPro" id="IPR024401">
    <property type="entry name" value="WYL_prot"/>
</dbReference>
<accession>A0ABS6Y9A7</accession>
<proteinExistence type="predicted"/>
<keyword evidence="2" id="KW-1185">Reference proteome</keyword>
<evidence type="ECO:0000313" key="2">
    <source>
        <dbReference type="Proteomes" id="UP000812077"/>
    </source>
</evidence>
<comment type="caution">
    <text evidence="1">The sequence shown here is derived from an EMBL/GenBank/DDBJ whole genome shotgun (WGS) entry which is preliminary data.</text>
</comment>
<organism evidence="1 2">
    <name type="scientific">Prevotella melaninogenica</name>
    <dbReference type="NCBI Taxonomy" id="28132"/>
    <lineage>
        <taxon>Bacteria</taxon>
        <taxon>Pseudomonadati</taxon>
        <taxon>Bacteroidota</taxon>
        <taxon>Bacteroidia</taxon>
        <taxon>Bacteroidales</taxon>
        <taxon>Prevotellaceae</taxon>
        <taxon>Prevotella</taxon>
    </lineage>
</organism>
<sequence>MISLEEKLHKGIVSFVYLKKDGSRRNANGTLYGIGHTIKGNGGRSCKWTLNYYDVDCQAWRSFLIENLVSVGEVRKKTEEEHHDICIALIVKLKEKMRKNGITAFAYRKKDGSILYTHGVLSDGIDEEKRIFTYFDTDRREEITFKIDDFIGIGEIGELDMYIKTFHCVSDKEKLESLDISEINLKNIIDSQGYKYKNVEEVKVIDLLPYLNKEQLKKFICRAAERLAEI</sequence>
<name>A0ABS6Y9A7_9BACT</name>
<dbReference type="EMBL" id="JAHXCP010000063">
    <property type="protein sequence ID" value="MBW4756082.1"/>
    <property type="molecule type" value="Genomic_DNA"/>
</dbReference>
<reference evidence="1 2" key="1">
    <citation type="submission" date="2021-07" db="EMBL/GenBank/DDBJ databases">
        <title>Genomic diversity and antimicrobial resistance of Prevotella spp. isolated from chronic lung disease airways.</title>
        <authorList>
            <person name="Webb K.A."/>
            <person name="Olagoke O.S."/>
            <person name="Baird T."/>
            <person name="Neill J."/>
            <person name="Pham A."/>
            <person name="Wells T.J."/>
            <person name="Ramsay K.A."/>
            <person name="Bell S.C."/>
            <person name="Sarovich D.S."/>
            <person name="Price E.P."/>
        </authorList>
    </citation>
    <scope>NUCLEOTIDE SEQUENCE [LARGE SCALE GENOMIC DNA]</scope>
    <source>
        <strain evidence="1 2">SCHI0027.S.6</strain>
    </source>
</reference>
<dbReference type="Pfam" id="PF10902">
    <property type="entry name" value="WYL_2"/>
    <property type="match status" value="2"/>
</dbReference>
<gene>
    <name evidence="1" type="ORF">KZO77_13915</name>
</gene>
<protein>
    <submittedName>
        <fullName evidence="1">DUF2693 domain-containing protein</fullName>
    </submittedName>
</protein>
<dbReference type="Proteomes" id="UP000812077">
    <property type="component" value="Unassembled WGS sequence"/>
</dbReference>
<evidence type="ECO:0000313" key="1">
    <source>
        <dbReference type="EMBL" id="MBW4756082.1"/>
    </source>
</evidence>